<dbReference type="GO" id="GO:0016020">
    <property type="term" value="C:membrane"/>
    <property type="evidence" value="ECO:0007669"/>
    <property type="project" value="UniProtKB-SubCell"/>
</dbReference>
<evidence type="ECO:0000256" key="1">
    <source>
        <dbReference type="ARBA" id="ARBA00004167"/>
    </source>
</evidence>
<dbReference type="KEGG" id="pmrn:116938924"/>
<gene>
    <name evidence="10 11" type="primary">LOC116938924</name>
</gene>
<protein>
    <recommendedName>
        <fullName evidence="8">Glycosyltransferase family 92 protein</fullName>
        <ecNumber evidence="8">2.4.1.-</ecNumber>
    </recommendedName>
</protein>
<dbReference type="PANTHER" id="PTHR21461">
    <property type="entry name" value="GLYCOSYLTRANSFERASE FAMILY 92 PROTEIN"/>
    <property type="match status" value="1"/>
</dbReference>
<keyword evidence="3 8" id="KW-0328">Glycosyltransferase</keyword>
<dbReference type="GeneID" id="116938924"/>
<dbReference type="Pfam" id="PF01697">
    <property type="entry name" value="Glyco_transf_92"/>
    <property type="match status" value="1"/>
</dbReference>
<dbReference type="GO" id="GO:0005737">
    <property type="term" value="C:cytoplasm"/>
    <property type="evidence" value="ECO:0007669"/>
    <property type="project" value="TreeGrafter"/>
</dbReference>
<dbReference type="AlphaFoldDB" id="A0AAJ7SPQ0"/>
<dbReference type="Proteomes" id="UP001318040">
    <property type="component" value="Chromosome 5"/>
</dbReference>
<keyword evidence="7" id="KW-0472">Membrane</keyword>
<evidence type="ECO:0000256" key="4">
    <source>
        <dbReference type="ARBA" id="ARBA00022679"/>
    </source>
</evidence>
<dbReference type="RefSeq" id="XP_032802545.1">
    <property type="nucleotide sequence ID" value="XM_032946654.1"/>
</dbReference>
<evidence type="ECO:0000256" key="3">
    <source>
        <dbReference type="ARBA" id="ARBA00022676"/>
    </source>
</evidence>
<reference evidence="10 11" key="1">
    <citation type="submission" date="2025-04" db="UniProtKB">
        <authorList>
            <consortium name="RefSeq"/>
        </authorList>
    </citation>
    <scope>IDENTIFICATION</scope>
    <source>
        <tissue evidence="10 11">Sperm</tissue>
    </source>
</reference>
<evidence type="ECO:0000256" key="5">
    <source>
        <dbReference type="ARBA" id="ARBA00022692"/>
    </source>
</evidence>
<comment type="similarity">
    <text evidence="2 8">Belongs to the glycosyltransferase 92 family.</text>
</comment>
<proteinExistence type="inferred from homology"/>
<evidence type="ECO:0000256" key="8">
    <source>
        <dbReference type="RuleBase" id="RU366017"/>
    </source>
</evidence>
<keyword evidence="5" id="KW-0812">Transmembrane</keyword>
<dbReference type="EC" id="2.4.1.-" evidence="8"/>
<keyword evidence="9" id="KW-1185">Reference proteome</keyword>
<organism evidence="9 11">
    <name type="scientific">Petromyzon marinus</name>
    <name type="common">Sea lamprey</name>
    <dbReference type="NCBI Taxonomy" id="7757"/>
    <lineage>
        <taxon>Eukaryota</taxon>
        <taxon>Metazoa</taxon>
        <taxon>Chordata</taxon>
        <taxon>Craniata</taxon>
        <taxon>Vertebrata</taxon>
        <taxon>Cyclostomata</taxon>
        <taxon>Hyperoartia</taxon>
        <taxon>Petromyzontiformes</taxon>
        <taxon>Petromyzontidae</taxon>
        <taxon>Petromyzon</taxon>
    </lineage>
</organism>
<dbReference type="RefSeq" id="XP_032802544.1">
    <property type="nucleotide sequence ID" value="XM_032946653.1"/>
</dbReference>
<sequence length="450" mass="50777">MFSLGLLKKTVAALTFLVMLLYVLDILRQVHNNSKLVITSMNNVLQQLSTGIDAGPDPVFHKVGQTQALAFSAYLDVRDEGRPFVRVFVLAPRDINYNHFTCQLFYRDPPTVMNVSAKEDLISSHYGFRYGVYNFLCNVPDRTPYPSHVSLVDRASGSAEPFLPSIPVVVPGDSVTRHDFAVCLPTLFGAFNNSLILVQNLEMYRILGAGIVTVYNTSVSPTVNRILTHYRRVGFLEVVQWPIENYLNPSKGWRPDIHPGELHYYGQIATMNDCLYRNMYRAKYISFSDADEVILPRQWSNWADMMRAIDVHQSTSAFYFTLHTFPITNEATWTSPMGGQATGTDILNQTTKQIPPADTMDATTKILGCPKGLVYVSVNTVLISRPGYGVHTVPDAKGTLQHYKRWKKEWQLPDSSVLIRDFHVQNIFGSLLRDRVLKSLDELRESSAGE</sequence>
<comment type="subcellular location">
    <subcellularLocation>
        <location evidence="1">Membrane</location>
        <topology evidence="1">Single-pass membrane protein</topology>
    </subcellularLocation>
</comment>
<evidence type="ECO:0000256" key="7">
    <source>
        <dbReference type="ARBA" id="ARBA00023136"/>
    </source>
</evidence>
<keyword evidence="6" id="KW-1133">Transmembrane helix</keyword>
<evidence type="ECO:0000313" key="9">
    <source>
        <dbReference type="Proteomes" id="UP001318040"/>
    </source>
</evidence>
<evidence type="ECO:0000256" key="2">
    <source>
        <dbReference type="ARBA" id="ARBA00007647"/>
    </source>
</evidence>
<evidence type="ECO:0000313" key="11">
    <source>
        <dbReference type="RefSeq" id="XP_032802545.1"/>
    </source>
</evidence>
<dbReference type="InterPro" id="IPR008166">
    <property type="entry name" value="Glyco_transf_92"/>
</dbReference>
<keyword evidence="4 8" id="KW-0808">Transferase</keyword>
<accession>A0AAJ7SPQ0</accession>
<dbReference type="GO" id="GO:0016757">
    <property type="term" value="F:glycosyltransferase activity"/>
    <property type="evidence" value="ECO:0007669"/>
    <property type="project" value="UniProtKB-UniRule"/>
</dbReference>
<dbReference type="PANTHER" id="PTHR21461:SF69">
    <property type="entry name" value="GLYCOSYLTRANSFERASE FAMILY 92 PROTEIN"/>
    <property type="match status" value="1"/>
</dbReference>
<evidence type="ECO:0000256" key="6">
    <source>
        <dbReference type="ARBA" id="ARBA00022989"/>
    </source>
</evidence>
<name>A0AAJ7SPQ0_PETMA</name>
<evidence type="ECO:0000313" key="10">
    <source>
        <dbReference type="RefSeq" id="XP_032802544.1"/>
    </source>
</evidence>